<dbReference type="GO" id="GO:0008081">
    <property type="term" value="F:phosphoric diester hydrolase activity"/>
    <property type="evidence" value="ECO:0007669"/>
    <property type="project" value="InterPro"/>
</dbReference>
<organism evidence="1 2">
    <name type="scientific">Synaphobranchus kaupii</name>
    <name type="common">Kaup's arrowtooth eel</name>
    <dbReference type="NCBI Taxonomy" id="118154"/>
    <lineage>
        <taxon>Eukaryota</taxon>
        <taxon>Metazoa</taxon>
        <taxon>Chordata</taxon>
        <taxon>Craniata</taxon>
        <taxon>Vertebrata</taxon>
        <taxon>Euteleostomi</taxon>
        <taxon>Actinopterygii</taxon>
        <taxon>Neopterygii</taxon>
        <taxon>Teleostei</taxon>
        <taxon>Anguilliformes</taxon>
        <taxon>Synaphobranchidae</taxon>
        <taxon>Synaphobranchus</taxon>
    </lineage>
</organism>
<dbReference type="SUPFAM" id="SSF51695">
    <property type="entry name" value="PLC-like phosphodiesterases"/>
    <property type="match status" value="1"/>
</dbReference>
<evidence type="ECO:0000313" key="2">
    <source>
        <dbReference type="Proteomes" id="UP001152622"/>
    </source>
</evidence>
<sequence>MALSTPNDQNCENWMSRLPPKLWNIPLYNLAIPGSHDAVSYCLDMTSPLARSESASFRLVDGLFYCLTRPLIYRWATTQERDVVEQLKAGIRYFDLRIASRQHDPSDDLYFFHVIYTLSTVLETLKKISEWLDSHPKEVVILACSHFEGLCAKRHEMFIFNLKKIFGRKLCPHKGSDLTLRGLWASKYQVLLSYDDQAAARHRELWPAIPYWWANQSTAQGVIAYLDWQKEKGRPEEFFVSGLNLTAERRYMATHPGDSLRKLTLQNQVSLMDWLKLQQPGTRSNSLNIIAGDFVGTVPFCPLVIGLNGKLAQSACCVWTRST</sequence>
<dbReference type="Proteomes" id="UP001152622">
    <property type="component" value="Chromosome 9"/>
</dbReference>
<reference evidence="1" key="1">
    <citation type="journal article" date="2023" name="Science">
        <title>Genome structures resolve the early diversification of teleost fishes.</title>
        <authorList>
            <person name="Parey E."/>
            <person name="Louis A."/>
            <person name="Montfort J."/>
            <person name="Bouchez O."/>
            <person name="Roques C."/>
            <person name="Iampietro C."/>
            <person name="Lluch J."/>
            <person name="Castinel A."/>
            <person name="Donnadieu C."/>
            <person name="Desvignes T."/>
            <person name="Floi Bucao C."/>
            <person name="Jouanno E."/>
            <person name="Wen M."/>
            <person name="Mejri S."/>
            <person name="Dirks R."/>
            <person name="Jansen H."/>
            <person name="Henkel C."/>
            <person name="Chen W.J."/>
            <person name="Zahm M."/>
            <person name="Cabau C."/>
            <person name="Klopp C."/>
            <person name="Thompson A.W."/>
            <person name="Robinson-Rechavi M."/>
            <person name="Braasch I."/>
            <person name="Lecointre G."/>
            <person name="Bobe J."/>
            <person name="Postlethwait J.H."/>
            <person name="Berthelot C."/>
            <person name="Roest Crollius H."/>
            <person name="Guiguen Y."/>
        </authorList>
    </citation>
    <scope>NUCLEOTIDE SEQUENCE</scope>
    <source>
        <strain evidence="1">WJC10195</strain>
    </source>
</reference>
<comment type="caution">
    <text evidence="1">The sequence shown here is derived from an EMBL/GenBank/DDBJ whole genome shotgun (WGS) entry which is preliminary data.</text>
</comment>
<dbReference type="InterPro" id="IPR051057">
    <property type="entry name" value="PI-PLC_domain"/>
</dbReference>
<evidence type="ECO:0008006" key="3">
    <source>
        <dbReference type="Google" id="ProtNLM"/>
    </source>
</evidence>
<name>A0A9Q1ISF7_SYNKA</name>
<dbReference type="InterPro" id="IPR042158">
    <property type="entry name" value="PLCXD1/2/3"/>
</dbReference>
<dbReference type="Gene3D" id="3.20.20.190">
    <property type="entry name" value="Phosphatidylinositol (PI) phosphodiesterase"/>
    <property type="match status" value="1"/>
</dbReference>
<accession>A0A9Q1ISF7</accession>
<evidence type="ECO:0000313" key="1">
    <source>
        <dbReference type="EMBL" id="KAJ8350858.1"/>
    </source>
</evidence>
<dbReference type="AlphaFoldDB" id="A0A9Q1ISF7"/>
<dbReference type="EMBL" id="JAINUF010000009">
    <property type="protein sequence ID" value="KAJ8350858.1"/>
    <property type="molecule type" value="Genomic_DNA"/>
</dbReference>
<dbReference type="OrthoDB" id="1046782at2759"/>
<proteinExistence type="predicted"/>
<dbReference type="PANTHER" id="PTHR13593:SF24">
    <property type="entry name" value="PI-PLC X DOMAIN-CONTAINING PROTEIN 1"/>
    <property type="match status" value="1"/>
</dbReference>
<dbReference type="PROSITE" id="PS50007">
    <property type="entry name" value="PIPLC_X_DOMAIN"/>
    <property type="match status" value="1"/>
</dbReference>
<dbReference type="PANTHER" id="PTHR13593">
    <property type="match status" value="1"/>
</dbReference>
<dbReference type="CDD" id="cd08616">
    <property type="entry name" value="PI-PLCXD1c"/>
    <property type="match status" value="1"/>
</dbReference>
<dbReference type="GO" id="GO:0006629">
    <property type="term" value="P:lipid metabolic process"/>
    <property type="evidence" value="ECO:0007669"/>
    <property type="project" value="InterPro"/>
</dbReference>
<keyword evidence="2" id="KW-1185">Reference proteome</keyword>
<gene>
    <name evidence="1" type="ORF">SKAU_G00259880</name>
</gene>
<protein>
    <recommendedName>
        <fullName evidence="3">Phosphatidylinositol-specific phospholipase C X domain-containing protein</fullName>
    </recommendedName>
</protein>
<dbReference type="InterPro" id="IPR017946">
    <property type="entry name" value="PLC-like_Pdiesterase_TIM-brl"/>
</dbReference>